<dbReference type="EMBL" id="MRCB01000015">
    <property type="protein sequence ID" value="OKH22148.1"/>
    <property type="molecule type" value="Genomic_DNA"/>
</dbReference>
<evidence type="ECO:0000313" key="1">
    <source>
        <dbReference type="EMBL" id="OKH22148.1"/>
    </source>
</evidence>
<dbReference type="Pfam" id="PF14218">
    <property type="entry name" value="COP23"/>
    <property type="match status" value="1"/>
</dbReference>
<dbReference type="STRING" id="1921803.NIES593_13165"/>
<keyword evidence="2" id="KW-1185">Reference proteome</keyword>
<accession>A0A1U7HF32</accession>
<dbReference type="AlphaFoldDB" id="A0A1U7HF32"/>
<protein>
    <submittedName>
        <fullName evidence="1">Uncharacterized protein</fullName>
    </submittedName>
</protein>
<dbReference type="Proteomes" id="UP000186868">
    <property type="component" value="Unassembled WGS sequence"/>
</dbReference>
<reference evidence="1 2" key="1">
    <citation type="submission" date="2016-11" db="EMBL/GenBank/DDBJ databases">
        <title>Draft Genome Sequences of Nine Cyanobacterial Strains from Diverse Habitats.</title>
        <authorList>
            <person name="Zhu T."/>
            <person name="Hou S."/>
            <person name="Lu X."/>
            <person name="Hess W.R."/>
        </authorList>
    </citation>
    <scope>NUCLEOTIDE SEQUENCE [LARGE SCALE GENOMIC DNA]</scope>
    <source>
        <strain evidence="1 2">NIES-593</strain>
    </source>
</reference>
<dbReference type="OrthoDB" id="485052at2"/>
<proteinExistence type="predicted"/>
<sequence>MLKQQSSVTIAIAQATSGNVVSPLGWLVLGAAAVVAQPSTAATASIACETSANPPAVVATVSEQGRSQTVKMINFLPEYFLSEAAVQNCQTTASTLKALYESDRANYLASDTLAGKPTVCAVERRGMGCDSNGAQVLFNFDRAIDPSQALYDMLGSQFKGAQRPDSRTVSRIYTDIKPRRWWFF</sequence>
<gene>
    <name evidence="1" type="ORF">NIES593_13165</name>
</gene>
<organism evidence="1 2">
    <name type="scientific">Hydrococcus rivularis NIES-593</name>
    <dbReference type="NCBI Taxonomy" id="1921803"/>
    <lineage>
        <taxon>Bacteria</taxon>
        <taxon>Bacillati</taxon>
        <taxon>Cyanobacteriota</taxon>
        <taxon>Cyanophyceae</taxon>
        <taxon>Pleurocapsales</taxon>
        <taxon>Hydrococcaceae</taxon>
        <taxon>Hydrococcus</taxon>
    </lineage>
</organism>
<name>A0A1U7HF32_9CYAN</name>
<evidence type="ECO:0000313" key="2">
    <source>
        <dbReference type="Proteomes" id="UP000186868"/>
    </source>
</evidence>
<dbReference type="RefSeq" id="WP_073600026.1">
    <property type="nucleotide sequence ID" value="NZ_MRCB01000015.1"/>
</dbReference>
<comment type="caution">
    <text evidence="1">The sequence shown here is derived from an EMBL/GenBank/DDBJ whole genome shotgun (WGS) entry which is preliminary data.</text>
</comment>
<dbReference type="InterPro" id="IPR025478">
    <property type="entry name" value="COP23"/>
</dbReference>